<reference evidence="4" key="1">
    <citation type="submission" date="2018-12" db="EMBL/GenBank/DDBJ databases">
        <title>Tengunoibacter tsumagoiensis gen. nov., sp. nov., Dictyobacter kobayashii sp. nov., D. alpinus sp. nov., and D. joshuensis sp. nov. and description of Dictyobacteraceae fam. nov. within the order Ktedonobacterales isolated from Tengu-no-mugimeshi.</title>
        <authorList>
            <person name="Wang C.M."/>
            <person name="Zheng Y."/>
            <person name="Sakai Y."/>
            <person name="Toyoda A."/>
            <person name="Minakuchi Y."/>
            <person name="Abe K."/>
            <person name="Yokota A."/>
            <person name="Yabe S."/>
        </authorList>
    </citation>
    <scope>NUCLEOTIDE SEQUENCE [LARGE SCALE GENOMIC DNA]</scope>
    <source>
        <strain evidence="4">Uno3</strain>
    </source>
</reference>
<dbReference type="Pfam" id="PF03795">
    <property type="entry name" value="YCII"/>
    <property type="match status" value="1"/>
</dbReference>
<dbReference type="RefSeq" id="WP_126583426.1">
    <property type="nucleotide sequence ID" value="NZ_BIFR01000002.1"/>
</dbReference>
<proteinExistence type="inferred from homology"/>
<evidence type="ECO:0000256" key="1">
    <source>
        <dbReference type="ARBA" id="ARBA00007689"/>
    </source>
</evidence>
<dbReference type="Proteomes" id="UP000287352">
    <property type="component" value="Unassembled WGS sequence"/>
</dbReference>
<evidence type="ECO:0000313" key="4">
    <source>
        <dbReference type="Proteomes" id="UP000287352"/>
    </source>
</evidence>
<comment type="caution">
    <text evidence="3">The sequence shown here is derived from an EMBL/GenBank/DDBJ whole genome shotgun (WGS) entry which is preliminary data.</text>
</comment>
<comment type="similarity">
    <text evidence="1">Belongs to the YciI family.</text>
</comment>
<dbReference type="EMBL" id="BIFR01000002">
    <property type="protein sequence ID" value="GCE16038.1"/>
    <property type="molecule type" value="Genomic_DNA"/>
</dbReference>
<gene>
    <name evidence="3" type="ORF">KTT_58970</name>
</gene>
<feature type="domain" description="YCII-related" evidence="2">
    <location>
        <begin position="12"/>
        <end position="98"/>
    </location>
</feature>
<sequence>MFDIPENMIVYYLRLLKRGPNWTPEETPELEQLQSAHLAYGQKLRAEGKLIINGPLIDNGYLRGCGIFRTASLEEAQALSDADPAVQAGRLVSEVHPWMTFKGIFPD</sequence>
<keyword evidence="4" id="KW-1185">Reference proteome</keyword>
<dbReference type="AlphaFoldDB" id="A0A402AAB2"/>
<dbReference type="SUPFAM" id="SSF54909">
    <property type="entry name" value="Dimeric alpha+beta barrel"/>
    <property type="match status" value="1"/>
</dbReference>
<protein>
    <recommendedName>
        <fullName evidence="2">YCII-related domain-containing protein</fullName>
    </recommendedName>
</protein>
<evidence type="ECO:0000313" key="3">
    <source>
        <dbReference type="EMBL" id="GCE16038.1"/>
    </source>
</evidence>
<organism evidence="3 4">
    <name type="scientific">Tengunoibacter tsumagoiensis</name>
    <dbReference type="NCBI Taxonomy" id="2014871"/>
    <lineage>
        <taxon>Bacteria</taxon>
        <taxon>Bacillati</taxon>
        <taxon>Chloroflexota</taxon>
        <taxon>Ktedonobacteria</taxon>
        <taxon>Ktedonobacterales</taxon>
        <taxon>Dictyobacteraceae</taxon>
        <taxon>Tengunoibacter</taxon>
    </lineage>
</organism>
<name>A0A402AAB2_9CHLR</name>
<dbReference type="Gene3D" id="3.30.70.1060">
    <property type="entry name" value="Dimeric alpha+beta barrel"/>
    <property type="match status" value="1"/>
</dbReference>
<dbReference type="InterPro" id="IPR011008">
    <property type="entry name" value="Dimeric_a/b-barrel"/>
</dbReference>
<evidence type="ECO:0000259" key="2">
    <source>
        <dbReference type="Pfam" id="PF03795"/>
    </source>
</evidence>
<dbReference type="OrthoDB" id="8481699at2"/>
<accession>A0A402AAB2</accession>
<dbReference type="InterPro" id="IPR005545">
    <property type="entry name" value="YCII"/>
</dbReference>